<organism evidence="3 4">
    <name type="scientific">Dasania phycosphaerae</name>
    <dbReference type="NCBI Taxonomy" id="2950436"/>
    <lineage>
        <taxon>Bacteria</taxon>
        <taxon>Pseudomonadati</taxon>
        <taxon>Pseudomonadota</taxon>
        <taxon>Gammaproteobacteria</taxon>
        <taxon>Cellvibrionales</taxon>
        <taxon>Spongiibacteraceae</taxon>
        <taxon>Dasania</taxon>
    </lineage>
</organism>
<dbReference type="Pfam" id="PF13229">
    <property type="entry name" value="Beta_helix"/>
    <property type="match status" value="1"/>
</dbReference>
<sequence>MQRVLYTVIASTLLIACTPPQQSKTETIASKQNNIIICPEKRSDTTCDFFGENAIQQAVDSAQTGSTLILKSGIYQPISYREIPFNELIIRGFTVIENKELKLIGESGTVIDGSLGAASAFVTHNSKVTFKNINLNDFRWDIEEDDTYDGHGIFIINGEAEIDNVSMKKIQKMSLTTYGNAKVKATKLTVTDSHLGIWANETSSIDLDHSYFHGSESAAVTAYDKAHVNISDSVFEENHDDGIYASDESSIQISRSVITHNKPFGVNVDKKARIDIDYSYIADNQKNVNEKAALLRIGNNMLSHDPRENTQ</sequence>
<dbReference type="InterPro" id="IPR051550">
    <property type="entry name" value="SCF-Subunits/Alg-Epimerases"/>
</dbReference>
<evidence type="ECO:0000256" key="1">
    <source>
        <dbReference type="ARBA" id="ARBA00022737"/>
    </source>
</evidence>
<dbReference type="Proteomes" id="UP001069090">
    <property type="component" value="Unassembled WGS sequence"/>
</dbReference>
<gene>
    <name evidence="3" type="ORF">O0V09_03695</name>
</gene>
<dbReference type="PROSITE" id="PS51257">
    <property type="entry name" value="PROKAR_LIPOPROTEIN"/>
    <property type="match status" value="1"/>
</dbReference>
<keyword evidence="1" id="KW-0677">Repeat</keyword>
<evidence type="ECO:0000313" key="4">
    <source>
        <dbReference type="Proteomes" id="UP001069090"/>
    </source>
</evidence>
<dbReference type="InterPro" id="IPR011050">
    <property type="entry name" value="Pectin_lyase_fold/virulence"/>
</dbReference>
<dbReference type="RefSeq" id="WP_258330442.1">
    <property type="nucleotide sequence ID" value="NZ_JAPTGG010000002.1"/>
</dbReference>
<dbReference type="PANTHER" id="PTHR22990:SF15">
    <property type="entry name" value="F-BOX ONLY PROTEIN 10"/>
    <property type="match status" value="1"/>
</dbReference>
<comment type="caution">
    <text evidence="3">The sequence shown here is derived from an EMBL/GenBank/DDBJ whole genome shotgun (WGS) entry which is preliminary data.</text>
</comment>
<protein>
    <submittedName>
        <fullName evidence="3">Right-handed parallel beta-helix repeat-containing protein</fullName>
    </submittedName>
</protein>
<evidence type="ECO:0000259" key="2">
    <source>
        <dbReference type="Pfam" id="PF13229"/>
    </source>
</evidence>
<dbReference type="EMBL" id="JAPTGG010000002">
    <property type="protein sequence ID" value="MCZ0864289.1"/>
    <property type="molecule type" value="Genomic_DNA"/>
</dbReference>
<feature type="domain" description="Right handed beta helix" evidence="2">
    <location>
        <begin position="152"/>
        <end position="285"/>
    </location>
</feature>
<dbReference type="AlphaFoldDB" id="A0A9J6RIU7"/>
<reference evidence="3 4" key="1">
    <citation type="submission" date="2022-12" db="EMBL/GenBank/DDBJ databases">
        <title>Dasania phycosphaerae sp. nov., isolated from particulate material of the south coast of Korea.</title>
        <authorList>
            <person name="Jiang Y."/>
        </authorList>
    </citation>
    <scope>NUCLEOTIDE SEQUENCE [LARGE SCALE GENOMIC DNA]</scope>
    <source>
        <strain evidence="3 4">GY-19</strain>
    </source>
</reference>
<accession>A0A9J6RIU7</accession>
<proteinExistence type="predicted"/>
<evidence type="ECO:0000313" key="3">
    <source>
        <dbReference type="EMBL" id="MCZ0864289.1"/>
    </source>
</evidence>
<dbReference type="InterPro" id="IPR012334">
    <property type="entry name" value="Pectin_lyas_fold"/>
</dbReference>
<dbReference type="PANTHER" id="PTHR22990">
    <property type="entry name" value="F-BOX ONLY PROTEIN"/>
    <property type="match status" value="1"/>
</dbReference>
<dbReference type="Gene3D" id="2.160.20.10">
    <property type="entry name" value="Single-stranded right-handed beta-helix, Pectin lyase-like"/>
    <property type="match status" value="1"/>
</dbReference>
<keyword evidence="4" id="KW-1185">Reference proteome</keyword>
<dbReference type="SUPFAM" id="SSF51126">
    <property type="entry name" value="Pectin lyase-like"/>
    <property type="match status" value="1"/>
</dbReference>
<dbReference type="InterPro" id="IPR039448">
    <property type="entry name" value="Beta_helix"/>
</dbReference>
<name>A0A9J6RIU7_9GAMM</name>